<dbReference type="SUPFAM" id="SSF57997">
    <property type="entry name" value="Tropomyosin"/>
    <property type="match status" value="1"/>
</dbReference>
<keyword evidence="2" id="KW-0812">Transmembrane</keyword>
<organism evidence="4 5">
    <name type="scientific">Cuscuta epithymum</name>
    <dbReference type="NCBI Taxonomy" id="186058"/>
    <lineage>
        <taxon>Eukaryota</taxon>
        <taxon>Viridiplantae</taxon>
        <taxon>Streptophyta</taxon>
        <taxon>Embryophyta</taxon>
        <taxon>Tracheophyta</taxon>
        <taxon>Spermatophyta</taxon>
        <taxon>Magnoliopsida</taxon>
        <taxon>eudicotyledons</taxon>
        <taxon>Gunneridae</taxon>
        <taxon>Pentapetalae</taxon>
        <taxon>asterids</taxon>
        <taxon>lamiids</taxon>
        <taxon>Solanales</taxon>
        <taxon>Convolvulaceae</taxon>
        <taxon>Cuscuteae</taxon>
        <taxon>Cuscuta</taxon>
        <taxon>Cuscuta subgen. Cuscuta</taxon>
    </lineage>
</organism>
<keyword evidence="1" id="KW-0175">Coiled coil</keyword>
<evidence type="ECO:0000256" key="1">
    <source>
        <dbReference type="SAM" id="Coils"/>
    </source>
</evidence>
<reference evidence="4" key="1">
    <citation type="submission" date="2022-07" db="EMBL/GenBank/DDBJ databases">
        <authorList>
            <person name="Macas J."/>
            <person name="Novak P."/>
            <person name="Neumann P."/>
        </authorList>
    </citation>
    <scope>NUCLEOTIDE SEQUENCE</scope>
</reference>
<dbReference type="InterPro" id="IPR039976">
    <property type="entry name" value="WIT1/WIT2"/>
</dbReference>
<feature type="domain" description="WIT1/2 N-terminal helical bundle" evidence="3">
    <location>
        <begin position="20"/>
        <end position="150"/>
    </location>
</feature>
<evidence type="ECO:0000256" key="2">
    <source>
        <dbReference type="SAM" id="Phobius"/>
    </source>
</evidence>
<feature type="transmembrane region" description="Helical" evidence="2">
    <location>
        <begin position="643"/>
        <end position="661"/>
    </location>
</feature>
<proteinExistence type="predicted"/>
<dbReference type="Proteomes" id="UP001152523">
    <property type="component" value="Unassembled WGS sequence"/>
</dbReference>
<sequence length="672" mass="76211">MPIKFTHFPQSPTKDMGEVRSSMEIISQVEMDMAYSSEKLVNLGSLFVTVMTKQDEVEAMAVENDDSPDAVEKALTLHHLSAILKAEFRLLDDFVSNLHDLILGAREKVSSCETLSELDTMVEHKLQDSEESLGQLKERILSMKIQLANPSLIGSLFDQDDWRHDLASKPQVQIAEQKRLLKMLGKSFARELDLEMKMTLMKQNEDDFKMKLKLREHIASCMEEAAEVIWGRFLEADNIGEVLMGISKDMAGQLRIANLNLSGSHQRENEIQLKFLTCMEHSNAKDITIQKLNESIAYLKDENAQVVSLQQNIEKLKQNLMTCESQLTRANSSIEVHIEQINEMEIEIESLKEELYQLESRAETAEAKVSQLTETNLEQSEELSFLKDSNDNSVKRVSILETEMRELDIQLQNSKASSEASQEQQNLLYSAIWDMETLIDELKQKVSKAENKTDIAEEQCIALSELNSELNKEIGILRVRLQDMESSLNQAKVEKMASVKDINIKTSFIMDLVTQLTVERERVQKQLCCLIKENRSLMKKLEMVNVPASATILGSREADNKEHPPSTHQFPGDAPLKVPIESSLRISEFNSNKVQDLHEKSSYNETGNGVSSSSTNYHHEEYSVVEEKTVVAIEAKRGQSRRYICIALLISLLSVIAPFLYGRKKTLVDFGS</sequence>
<keyword evidence="2" id="KW-1133">Transmembrane helix</keyword>
<comment type="caution">
    <text evidence="4">The sequence shown here is derived from an EMBL/GenBank/DDBJ whole genome shotgun (WGS) entry which is preliminary data.</text>
</comment>
<dbReference type="Gene3D" id="1.20.5.340">
    <property type="match status" value="1"/>
</dbReference>
<keyword evidence="5" id="KW-1185">Reference proteome</keyword>
<protein>
    <recommendedName>
        <fullName evidence="3">WIT1/2 N-terminal helical bundle domain-containing protein</fullName>
    </recommendedName>
</protein>
<gene>
    <name evidence="4" type="ORF">CEPIT_LOCUS29418</name>
</gene>
<dbReference type="EMBL" id="CAMAPF010000954">
    <property type="protein sequence ID" value="CAH9128879.1"/>
    <property type="molecule type" value="Genomic_DNA"/>
</dbReference>
<evidence type="ECO:0000313" key="4">
    <source>
        <dbReference type="EMBL" id="CAH9128879.1"/>
    </source>
</evidence>
<evidence type="ECO:0000313" key="5">
    <source>
        <dbReference type="Proteomes" id="UP001152523"/>
    </source>
</evidence>
<dbReference type="InterPro" id="IPR058610">
    <property type="entry name" value="WIT1_2_N"/>
</dbReference>
<dbReference type="Pfam" id="PF26581">
    <property type="entry name" value="WIT1_2_N"/>
    <property type="match status" value="1"/>
</dbReference>
<feature type="coiled-coil region" evidence="1">
    <location>
        <begin position="299"/>
        <end position="487"/>
    </location>
</feature>
<dbReference type="AlphaFoldDB" id="A0AAV0F033"/>
<keyword evidence="2" id="KW-0472">Membrane</keyword>
<evidence type="ECO:0000259" key="3">
    <source>
        <dbReference type="Pfam" id="PF26581"/>
    </source>
</evidence>
<dbReference type="PANTHER" id="PTHR35705">
    <property type="entry name" value="WPP DOMAIN-INTERACTING TAIL-ANCHORED PROTEIN 1"/>
    <property type="match status" value="1"/>
</dbReference>
<dbReference type="PANTHER" id="PTHR35705:SF2">
    <property type="entry name" value="WPP DOMAIN-INTERACTING TAIL-ANCHORED PROTEIN 2"/>
    <property type="match status" value="1"/>
</dbReference>
<accession>A0AAV0F033</accession>
<name>A0AAV0F033_9ASTE</name>